<gene>
    <name evidence="9" type="ORF">Metus_1133</name>
</gene>
<evidence type="ECO:0008006" key="11">
    <source>
        <dbReference type="Google" id="ProtNLM"/>
    </source>
</evidence>
<sequence length="399" mass="43819">MRCMIRKHKNLLNYSFDCLRRYRMRTAVILITFLVATTMISAVLFTKDGLEREAELSVQSAPDLTLQYLKGGRVEPINASYISLISEIPGVEKVLKRTWGYAGIGKYTFVVVGLDPDGLDYSRGVITSLEDGRFLTPEDEGTGNIVIGKLLAYMLNVKVGDDIILLSESVETNKFHVVGLFSDASSIYTADMILMSLGDANKFFSMPEGQVTDLCVYVSPSEDPATVASRMNSIPNLRVLDQDLLLRGYKAAYGARGGIFTTLWTILLVAIALIAFSQAIVVGHESQFEVGLLKTFGFSTLDIIEVRLAESLVIGFFATSLGMLLGFSYAAFLNAPGLVDILLGWAYLPREFRLPVYVSLQSVFSIYAVTVIPLLITTVVPAWLNAITDPELAMRRAAA</sequence>
<dbReference type="GO" id="GO:0044874">
    <property type="term" value="P:lipoprotein localization to outer membrane"/>
    <property type="evidence" value="ECO:0007669"/>
    <property type="project" value="TreeGrafter"/>
</dbReference>
<dbReference type="Pfam" id="PF12704">
    <property type="entry name" value="MacB_PCD"/>
    <property type="match status" value="1"/>
</dbReference>
<keyword evidence="5 6" id="KW-0472">Membrane</keyword>
<protein>
    <recommendedName>
        <fullName evidence="11">ABC transporter permease</fullName>
    </recommendedName>
</protein>
<proteinExistence type="predicted"/>
<evidence type="ECO:0000313" key="9">
    <source>
        <dbReference type="EMBL" id="RWX73159.1"/>
    </source>
</evidence>
<evidence type="ECO:0000313" key="10">
    <source>
        <dbReference type="Proteomes" id="UP000288215"/>
    </source>
</evidence>
<keyword evidence="4 6" id="KW-1133">Transmembrane helix</keyword>
<evidence type="ECO:0000256" key="3">
    <source>
        <dbReference type="ARBA" id="ARBA00022692"/>
    </source>
</evidence>
<keyword evidence="3 6" id="KW-0812">Transmembrane</keyword>
<dbReference type="PANTHER" id="PTHR30489:SF0">
    <property type="entry name" value="LIPOPROTEIN-RELEASING SYSTEM TRANSMEMBRANE PROTEIN LOLE"/>
    <property type="match status" value="1"/>
</dbReference>
<dbReference type="Proteomes" id="UP000288215">
    <property type="component" value="Unassembled WGS sequence"/>
</dbReference>
<evidence type="ECO:0000256" key="5">
    <source>
        <dbReference type="ARBA" id="ARBA00023136"/>
    </source>
</evidence>
<dbReference type="InterPro" id="IPR051447">
    <property type="entry name" value="Lipoprotein-release_system"/>
</dbReference>
<name>A0A444L6E9_METS7</name>
<evidence type="ECO:0000259" key="8">
    <source>
        <dbReference type="Pfam" id="PF12704"/>
    </source>
</evidence>
<accession>A0A444L6E9</accession>
<evidence type="ECO:0000256" key="6">
    <source>
        <dbReference type="SAM" id="Phobius"/>
    </source>
</evidence>
<comment type="caution">
    <text evidence="9">The sequence shown here is derived from an EMBL/GenBank/DDBJ whole genome shotgun (WGS) entry which is preliminary data.</text>
</comment>
<dbReference type="EMBL" id="RXGA01000003">
    <property type="protein sequence ID" value="RWX73159.1"/>
    <property type="molecule type" value="Genomic_DNA"/>
</dbReference>
<dbReference type="AlphaFoldDB" id="A0A444L6E9"/>
<feature type="transmembrane region" description="Helical" evidence="6">
    <location>
        <begin position="263"/>
        <end position="283"/>
    </location>
</feature>
<feature type="domain" description="ABC3 transporter permease C-terminal" evidence="7">
    <location>
        <begin position="264"/>
        <end position="379"/>
    </location>
</feature>
<feature type="transmembrane region" description="Helical" evidence="6">
    <location>
        <begin position="360"/>
        <end position="384"/>
    </location>
</feature>
<keyword evidence="2" id="KW-1003">Cell membrane</keyword>
<dbReference type="InterPro" id="IPR003838">
    <property type="entry name" value="ABC3_permease_C"/>
</dbReference>
<evidence type="ECO:0000256" key="1">
    <source>
        <dbReference type="ARBA" id="ARBA00004651"/>
    </source>
</evidence>
<organism evidence="9 10">
    <name type="scientific">Methanosuratincola subterraneus</name>
    <dbReference type="NCBI Taxonomy" id="2593994"/>
    <lineage>
        <taxon>Archaea</taxon>
        <taxon>Thermoproteota</taxon>
        <taxon>Methanosuratincolia</taxon>
        <taxon>Candidatus Methanomethylicales</taxon>
        <taxon>Candidatus Methanomethylicaceae</taxon>
        <taxon>Candidatus Methanosuratincola (ex Vanwonterghem et al. 2016)</taxon>
    </lineage>
</organism>
<dbReference type="GO" id="GO:0098797">
    <property type="term" value="C:plasma membrane protein complex"/>
    <property type="evidence" value="ECO:0007669"/>
    <property type="project" value="TreeGrafter"/>
</dbReference>
<evidence type="ECO:0000256" key="4">
    <source>
        <dbReference type="ARBA" id="ARBA00022989"/>
    </source>
</evidence>
<feature type="domain" description="MacB-like periplasmic core" evidence="8">
    <location>
        <begin position="27"/>
        <end position="233"/>
    </location>
</feature>
<feature type="transmembrane region" description="Helical" evidence="6">
    <location>
        <begin position="304"/>
        <end position="323"/>
    </location>
</feature>
<dbReference type="Pfam" id="PF02687">
    <property type="entry name" value="FtsX"/>
    <property type="match status" value="1"/>
</dbReference>
<dbReference type="InterPro" id="IPR025857">
    <property type="entry name" value="MacB_PCD"/>
</dbReference>
<evidence type="ECO:0000256" key="2">
    <source>
        <dbReference type="ARBA" id="ARBA00022475"/>
    </source>
</evidence>
<evidence type="ECO:0000259" key="7">
    <source>
        <dbReference type="Pfam" id="PF02687"/>
    </source>
</evidence>
<dbReference type="PANTHER" id="PTHR30489">
    <property type="entry name" value="LIPOPROTEIN-RELEASING SYSTEM TRANSMEMBRANE PROTEIN LOLE"/>
    <property type="match status" value="1"/>
</dbReference>
<comment type="subcellular location">
    <subcellularLocation>
        <location evidence="1">Cell membrane</location>
        <topology evidence="1">Multi-pass membrane protein</topology>
    </subcellularLocation>
</comment>
<reference evidence="9 10" key="1">
    <citation type="submission" date="2018-12" db="EMBL/GenBank/DDBJ databases">
        <title>The complete genome of the methanogenic archaea of the candidate phylum Verstraetearchaeota, obtained from the metagenome of underground thermal water.</title>
        <authorList>
            <person name="Kadnikov V.V."/>
            <person name="Mardanov A.V."/>
            <person name="Beletsky A.V."/>
            <person name="Karnachuk O.V."/>
            <person name="Ravin N.V."/>
        </authorList>
    </citation>
    <scope>NUCLEOTIDE SEQUENCE [LARGE SCALE GENOMIC DNA]</scope>
    <source>
        <strain evidence="9">Ch88</strain>
    </source>
</reference>